<evidence type="ECO:0000256" key="1">
    <source>
        <dbReference type="SAM" id="MobiDB-lite"/>
    </source>
</evidence>
<evidence type="ECO:0000259" key="2">
    <source>
        <dbReference type="Pfam" id="PF06172"/>
    </source>
</evidence>
<reference evidence="3 4" key="1">
    <citation type="submission" date="2019-03" db="EMBL/GenBank/DDBJ databases">
        <title>Draft genome sequences of novel Actinobacteria.</title>
        <authorList>
            <person name="Sahin N."/>
            <person name="Ay H."/>
            <person name="Saygin H."/>
        </authorList>
    </citation>
    <scope>NUCLEOTIDE SEQUENCE [LARGE SCALE GENOMIC DNA]</scope>
    <source>
        <strain evidence="3 4">7K502</strain>
    </source>
</reference>
<gene>
    <name evidence="3" type="ORF">E1288_09500</name>
</gene>
<dbReference type="InterPro" id="IPR011051">
    <property type="entry name" value="RmlC_Cupin_sf"/>
</dbReference>
<evidence type="ECO:0000313" key="4">
    <source>
        <dbReference type="Proteomes" id="UP000294947"/>
    </source>
</evidence>
<dbReference type="Gene3D" id="3.20.170.20">
    <property type="entry name" value="Protein of unknown function DUF952"/>
    <property type="match status" value="1"/>
</dbReference>
<dbReference type="SUPFAM" id="SSF51182">
    <property type="entry name" value="RmlC-like cupins"/>
    <property type="match status" value="1"/>
</dbReference>
<dbReference type="CDD" id="cd06121">
    <property type="entry name" value="cupin_YML079wp"/>
    <property type="match status" value="1"/>
</dbReference>
<name>A0A4R4Z5K8_9PSEU</name>
<sequence>MCVSTLVKAEFTSRPKPSQCPICAFSWSRRSNSSGLPRARAGGTRSRRPFRSGETVGVTGSTLLHLLPLKTFHADRNSPVRSASLETEGFVHCSPDERTTLAVANTLYRETTEPMVALELDPAKLSAPVRWEEPNPAPPAGTPADALFPHVYGPLEREAVIGVRYARRDAAGRYLSLETRSRTAEEFDLLPHPEGGWYRQTWAGPVRIEHNGGTRSSATMIYFLLPPGQLSAWHTVASDELWLWHRGGPLTLCLGGDGPRPVDEPERLVLGAGAGQAPQAVVPAGTWQCAQAAATAETLVSCVVSPGFDFADFRVL</sequence>
<dbReference type="PANTHER" id="PTHR33387:SF3">
    <property type="entry name" value="DUF985 DOMAIN-CONTAINING PROTEIN"/>
    <property type="match status" value="1"/>
</dbReference>
<dbReference type="Gene3D" id="2.60.120.10">
    <property type="entry name" value="Jelly Rolls"/>
    <property type="match status" value="1"/>
</dbReference>
<feature type="region of interest" description="Disordered" evidence="1">
    <location>
        <begin position="30"/>
        <end position="54"/>
    </location>
</feature>
<dbReference type="InterPro" id="IPR014710">
    <property type="entry name" value="RmlC-like_jellyroll"/>
</dbReference>
<dbReference type="AlphaFoldDB" id="A0A4R4Z5K8"/>
<dbReference type="SUPFAM" id="SSF56399">
    <property type="entry name" value="ADP-ribosylation"/>
    <property type="match status" value="1"/>
</dbReference>
<dbReference type="EMBL" id="SMKW01000009">
    <property type="protein sequence ID" value="TDD53343.1"/>
    <property type="molecule type" value="Genomic_DNA"/>
</dbReference>
<proteinExistence type="predicted"/>
<dbReference type="PANTHER" id="PTHR33387">
    <property type="entry name" value="RMLC-LIKE JELLY ROLL FOLD PROTEIN"/>
    <property type="match status" value="1"/>
</dbReference>
<dbReference type="InterPro" id="IPR039935">
    <property type="entry name" value="YML079W-like"/>
</dbReference>
<feature type="domain" description="DUF985" evidence="2">
    <location>
        <begin position="184"/>
        <end position="315"/>
    </location>
</feature>
<dbReference type="Proteomes" id="UP000294947">
    <property type="component" value="Unassembled WGS sequence"/>
</dbReference>
<organism evidence="3 4">
    <name type="scientific">Saccharopolyspora elongata</name>
    <dbReference type="NCBI Taxonomy" id="2530387"/>
    <lineage>
        <taxon>Bacteria</taxon>
        <taxon>Bacillati</taxon>
        <taxon>Actinomycetota</taxon>
        <taxon>Actinomycetes</taxon>
        <taxon>Pseudonocardiales</taxon>
        <taxon>Pseudonocardiaceae</taxon>
        <taxon>Saccharopolyspora</taxon>
    </lineage>
</organism>
<dbReference type="Pfam" id="PF06172">
    <property type="entry name" value="Cupin_5"/>
    <property type="match status" value="1"/>
</dbReference>
<comment type="caution">
    <text evidence="3">The sequence shown here is derived from an EMBL/GenBank/DDBJ whole genome shotgun (WGS) entry which is preliminary data.</text>
</comment>
<evidence type="ECO:0000313" key="3">
    <source>
        <dbReference type="EMBL" id="TDD53343.1"/>
    </source>
</evidence>
<protein>
    <submittedName>
        <fullName evidence="3">DUF952 domain-containing protein</fullName>
    </submittedName>
</protein>
<dbReference type="InterPro" id="IPR009327">
    <property type="entry name" value="Cupin_DUF985"/>
</dbReference>
<dbReference type="InterPro" id="IPR009297">
    <property type="entry name" value="DUF952"/>
</dbReference>
<dbReference type="Pfam" id="PF06108">
    <property type="entry name" value="DUF952"/>
    <property type="match status" value="1"/>
</dbReference>
<dbReference type="OrthoDB" id="9798288at2"/>
<keyword evidence="4" id="KW-1185">Reference proteome</keyword>
<accession>A0A4R4Z5K8</accession>